<evidence type="ECO:0000313" key="2">
    <source>
        <dbReference type="Proteomes" id="UP000540412"/>
    </source>
</evidence>
<dbReference type="Gene3D" id="2.30.110.10">
    <property type="entry name" value="Electron Transport, Fmn-binding Protein, Chain A"/>
    <property type="match status" value="1"/>
</dbReference>
<comment type="caution">
    <text evidence="1">The sequence shown here is derived from an EMBL/GenBank/DDBJ whole genome shotgun (WGS) entry which is preliminary data.</text>
</comment>
<organism evidence="1 2">
    <name type="scientific">Nocardia transvalensis</name>
    <dbReference type="NCBI Taxonomy" id="37333"/>
    <lineage>
        <taxon>Bacteria</taxon>
        <taxon>Bacillati</taxon>
        <taxon>Actinomycetota</taxon>
        <taxon>Actinomycetes</taxon>
        <taxon>Mycobacteriales</taxon>
        <taxon>Nocardiaceae</taxon>
        <taxon>Nocardia</taxon>
    </lineage>
</organism>
<reference evidence="1 2" key="1">
    <citation type="submission" date="2020-08" db="EMBL/GenBank/DDBJ databases">
        <title>Sequencing the genomes of 1000 actinobacteria strains.</title>
        <authorList>
            <person name="Klenk H.-P."/>
        </authorList>
    </citation>
    <scope>NUCLEOTIDE SEQUENCE [LARGE SCALE GENOMIC DNA]</scope>
    <source>
        <strain evidence="1 2">DSM 43582</strain>
    </source>
</reference>
<sequence>MNRYEHSADPLVRLATGALRNRRLMRAPIWLYRARLGFLFGSRLLLLEHVGRTSGARRYVVLEVVGRPEKGCYVVVSGFGERSQWFRNLRAHPRARVWSGARGPVEVDARVLDADETAAALHAYVAAHPRAWQTMKPALENTLGAPIDDRGTGLPMVELRTRA</sequence>
<dbReference type="GO" id="GO:0016491">
    <property type="term" value="F:oxidoreductase activity"/>
    <property type="evidence" value="ECO:0007669"/>
    <property type="project" value="InterPro"/>
</dbReference>
<accession>A0A7W9UJB7</accession>
<dbReference type="NCBIfam" id="TIGR00026">
    <property type="entry name" value="hi_GC_TIGR00026"/>
    <property type="match status" value="1"/>
</dbReference>
<dbReference type="InterPro" id="IPR004378">
    <property type="entry name" value="F420H2_quin_Rdtase"/>
</dbReference>
<name>A0A7W9UJB7_9NOCA</name>
<dbReference type="Proteomes" id="UP000540412">
    <property type="component" value="Unassembled WGS sequence"/>
</dbReference>
<dbReference type="AlphaFoldDB" id="A0A7W9UJB7"/>
<dbReference type="Pfam" id="PF04075">
    <property type="entry name" value="F420H2_quin_red"/>
    <property type="match status" value="1"/>
</dbReference>
<dbReference type="EMBL" id="JACHIT010000001">
    <property type="protein sequence ID" value="MBB5915181.1"/>
    <property type="molecule type" value="Genomic_DNA"/>
</dbReference>
<proteinExistence type="predicted"/>
<evidence type="ECO:0000313" key="1">
    <source>
        <dbReference type="EMBL" id="MBB5915181.1"/>
    </source>
</evidence>
<protein>
    <submittedName>
        <fullName evidence="1">Deazaflavin-dependent oxidoreductase (Nitroreductase family)</fullName>
    </submittedName>
</protein>
<gene>
    <name evidence="1" type="ORF">BJY24_004048</name>
</gene>
<keyword evidence="2" id="KW-1185">Reference proteome</keyword>
<dbReference type="InterPro" id="IPR012349">
    <property type="entry name" value="Split_barrel_FMN-bd"/>
</dbReference>